<dbReference type="AlphaFoldDB" id="A0A8H7Z337"/>
<evidence type="ECO:0000256" key="2">
    <source>
        <dbReference type="SAM" id="Phobius"/>
    </source>
</evidence>
<gene>
    <name evidence="3" type="ORF">I7I52_01193</name>
</gene>
<dbReference type="VEuPathDB" id="FungiDB:I7I52_01193"/>
<protein>
    <submittedName>
        <fullName evidence="3">Uncharacterized protein</fullName>
    </submittedName>
</protein>
<feature type="region of interest" description="Disordered" evidence="1">
    <location>
        <begin position="1"/>
        <end position="20"/>
    </location>
</feature>
<reference evidence="3 4" key="1">
    <citation type="submission" date="2021-01" db="EMBL/GenBank/DDBJ databases">
        <title>Chromosome-level genome assembly of a human fungal pathogen reveals clustering of transcriptionally co-regulated genes.</title>
        <authorList>
            <person name="Voorhies M."/>
            <person name="Cohen S."/>
            <person name="Shea T.P."/>
            <person name="Petrus S."/>
            <person name="Munoz J.F."/>
            <person name="Poplawski S."/>
            <person name="Goldman W.E."/>
            <person name="Michael T."/>
            <person name="Cuomo C.A."/>
            <person name="Sil A."/>
            <person name="Beyhan S."/>
        </authorList>
    </citation>
    <scope>NUCLEOTIDE SEQUENCE [LARGE SCALE GENOMIC DNA]</scope>
    <source>
        <strain evidence="3 4">G184AR</strain>
    </source>
</reference>
<name>A0A8H7Z337_AJECA</name>
<sequence>MKAAWRRSYHGVANGEGRPSREELKNTYNIIFAGILEIKGGNSKNLFFCLFAILFYFILFYFRSGQFVD</sequence>
<accession>A0A8H7Z337</accession>
<keyword evidence="2" id="KW-0472">Membrane</keyword>
<evidence type="ECO:0000313" key="3">
    <source>
        <dbReference type="EMBL" id="KAG5303249.1"/>
    </source>
</evidence>
<comment type="caution">
    <text evidence="3">The sequence shown here is derived from an EMBL/GenBank/DDBJ whole genome shotgun (WGS) entry which is preliminary data.</text>
</comment>
<feature type="transmembrane region" description="Helical" evidence="2">
    <location>
        <begin position="45"/>
        <end position="62"/>
    </location>
</feature>
<evidence type="ECO:0000256" key="1">
    <source>
        <dbReference type="SAM" id="MobiDB-lite"/>
    </source>
</evidence>
<evidence type="ECO:0000313" key="4">
    <source>
        <dbReference type="Proteomes" id="UP000670092"/>
    </source>
</evidence>
<keyword evidence="2" id="KW-0812">Transmembrane</keyword>
<proteinExistence type="predicted"/>
<dbReference type="Proteomes" id="UP000670092">
    <property type="component" value="Unassembled WGS sequence"/>
</dbReference>
<organism evidence="3 4">
    <name type="scientific">Ajellomyces capsulatus</name>
    <name type="common">Darling's disease fungus</name>
    <name type="synonym">Histoplasma capsulatum</name>
    <dbReference type="NCBI Taxonomy" id="5037"/>
    <lineage>
        <taxon>Eukaryota</taxon>
        <taxon>Fungi</taxon>
        <taxon>Dikarya</taxon>
        <taxon>Ascomycota</taxon>
        <taxon>Pezizomycotina</taxon>
        <taxon>Eurotiomycetes</taxon>
        <taxon>Eurotiomycetidae</taxon>
        <taxon>Onygenales</taxon>
        <taxon>Ajellomycetaceae</taxon>
        <taxon>Histoplasma</taxon>
    </lineage>
</organism>
<dbReference type="EMBL" id="JAEVHI010000001">
    <property type="protein sequence ID" value="KAG5303249.1"/>
    <property type="molecule type" value="Genomic_DNA"/>
</dbReference>
<keyword evidence="2" id="KW-1133">Transmembrane helix</keyword>